<dbReference type="PROSITE" id="PS00794">
    <property type="entry name" value="HPPK"/>
    <property type="match status" value="1"/>
</dbReference>
<dbReference type="UniPathway" id="UPA00077">
    <property type="reaction ID" value="UER00155"/>
</dbReference>
<evidence type="ECO:0000256" key="8">
    <source>
        <dbReference type="ARBA" id="ARBA00022909"/>
    </source>
</evidence>
<keyword evidence="4" id="KW-0808">Transferase</keyword>
<dbReference type="RefSeq" id="WP_206709040.1">
    <property type="nucleotide sequence ID" value="NZ_CP059066.1"/>
</dbReference>
<dbReference type="GO" id="GO:0046656">
    <property type="term" value="P:folic acid biosynthetic process"/>
    <property type="evidence" value="ECO:0007669"/>
    <property type="project" value="UniProtKB-KW"/>
</dbReference>
<dbReference type="Proteomes" id="UP000662904">
    <property type="component" value="Chromosome"/>
</dbReference>
<dbReference type="PANTHER" id="PTHR43071">
    <property type="entry name" value="2-AMINO-4-HYDROXY-6-HYDROXYMETHYLDIHYDROPTERIDINE PYROPHOSPHOKINASE"/>
    <property type="match status" value="1"/>
</dbReference>
<feature type="domain" description="7,8-dihydro-6-hydroxymethylpterin-pyrophosphokinase" evidence="9">
    <location>
        <begin position="88"/>
        <end position="99"/>
    </location>
</feature>
<dbReference type="GO" id="GO:0003848">
    <property type="term" value="F:2-amino-4-hydroxy-6-hydroxymethyldihydropteridine diphosphokinase activity"/>
    <property type="evidence" value="ECO:0007669"/>
    <property type="project" value="UniProtKB-EC"/>
</dbReference>
<dbReference type="KEGG" id="kme:H0A61_01183"/>
<gene>
    <name evidence="10" type="primary">sulD</name>
    <name evidence="10" type="ORF">H0A61_01183</name>
</gene>
<keyword evidence="11" id="KW-1185">Reference proteome</keyword>
<evidence type="ECO:0000256" key="2">
    <source>
        <dbReference type="ARBA" id="ARBA00005051"/>
    </source>
</evidence>
<dbReference type="GO" id="GO:0046654">
    <property type="term" value="P:tetrahydrofolate biosynthetic process"/>
    <property type="evidence" value="ECO:0007669"/>
    <property type="project" value="UniProtKB-UniPathway"/>
</dbReference>
<dbReference type="SUPFAM" id="SSF55083">
    <property type="entry name" value="6-hydroxymethyl-7,8-dihydropterin pyrophosphokinase, HPPK"/>
    <property type="match status" value="1"/>
</dbReference>
<accession>A0A8A0RML2</accession>
<sequence>MPKAYLGLGSNLGDRLNNLKQALRLLESHEGIAVDKVSSIYETEPVGFKEQDWFLNMTVCITTSLSPWELLMAINQIERELKRERILRWGPRTIDIDILLFDDMILDTPGLKIPHPEMHKRAFVLVPLKEIAPEVVHPILNKRIAELLDELKTNEEVRIFKS</sequence>
<dbReference type="Gene3D" id="3.30.70.560">
    <property type="entry name" value="7,8-Dihydro-6-hydroxymethylpterin-pyrophosphokinase HPPK"/>
    <property type="match status" value="1"/>
</dbReference>
<dbReference type="NCBIfam" id="TIGR01498">
    <property type="entry name" value="folK"/>
    <property type="match status" value="1"/>
</dbReference>
<evidence type="ECO:0000259" key="9">
    <source>
        <dbReference type="PROSITE" id="PS00794"/>
    </source>
</evidence>
<dbReference type="InterPro" id="IPR035907">
    <property type="entry name" value="Hppk_sf"/>
</dbReference>
<comment type="pathway">
    <text evidence="2">Cofactor biosynthesis; tetrahydrofolate biosynthesis; 2-amino-4-hydroxy-6-hydroxymethyl-7,8-dihydropteridine diphosphate from 7,8-dihydroneopterin triphosphate: step 4/4.</text>
</comment>
<evidence type="ECO:0000256" key="1">
    <source>
        <dbReference type="ARBA" id="ARBA00000198"/>
    </source>
</evidence>
<dbReference type="AlphaFoldDB" id="A0A8A0RML2"/>
<proteinExistence type="predicted"/>
<evidence type="ECO:0000256" key="3">
    <source>
        <dbReference type="ARBA" id="ARBA00013253"/>
    </source>
</evidence>
<evidence type="ECO:0000256" key="6">
    <source>
        <dbReference type="ARBA" id="ARBA00022777"/>
    </source>
</evidence>
<evidence type="ECO:0000256" key="7">
    <source>
        <dbReference type="ARBA" id="ARBA00022840"/>
    </source>
</evidence>
<organism evidence="10 11">
    <name type="scientific">Koleobacter methoxysyntrophicus</name>
    <dbReference type="NCBI Taxonomy" id="2751313"/>
    <lineage>
        <taxon>Bacteria</taxon>
        <taxon>Bacillati</taxon>
        <taxon>Bacillota</taxon>
        <taxon>Clostridia</taxon>
        <taxon>Koleobacterales</taxon>
        <taxon>Koleobacteraceae</taxon>
        <taxon>Koleobacter</taxon>
    </lineage>
</organism>
<evidence type="ECO:0000313" key="11">
    <source>
        <dbReference type="Proteomes" id="UP000662904"/>
    </source>
</evidence>
<evidence type="ECO:0000256" key="4">
    <source>
        <dbReference type="ARBA" id="ARBA00022679"/>
    </source>
</evidence>
<evidence type="ECO:0000256" key="5">
    <source>
        <dbReference type="ARBA" id="ARBA00022741"/>
    </source>
</evidence>
<dbReference type="GO" id="GO:0005524">
    <property type="term" value="F:ATP binding"/>
    <property type="evidence" value="ECO:0007669"/>
    <property type="project" value="UniProtKB-KW"/>
</dbReference>
<keyword evidence="5" id="KW-0547">Nucleotide-binding</keyword>
<dbReference type="EC" id="2.7.6.3" evidence="3"/>
<dbReference type="CDD" id="cd00483">
    <property type="entry name" value="HPPK"/>
    <property type="match status" value="1"/>
</dbReference>
<name>A0A8A0RML2_9FIRM</name>
<comment type="catalytic activity">
    <reaction evidence="1">
        <text>6-hydroxymethyl-7,8-dihydropterin + ATP = (7,8-dihydropterin-6-yl)methyl diphosphate + AMP + H(+)</text>
        <dbReference type="Rhea" id="RHEA:11412"/>
        <dbReference type="ChEBI" id="CHEBI:15378"/>
        <dbReference type="ChEBI" id="CHEBI:30616"/>
        <dbReference type="ChEBI" id="CHEBI:44841"/>
        <dbReference type="ChEBI" id="CHEBI:72950"/>
        <dbReference type="ChEBI" id="CHEBI:456215"/>
        <dbReference type="EC" id="2.7.6.3"/>
    </reaction>
</comment>
<keyword evidence="8" id="KW-0289">Folate biosynthesis</keyword>
<dbReference type="PANTHER" id="PTHR43071:SF1">
    <property type="entry name" value="2-AMINO-4-HYDROXY-6-HYDROXYMETHYLDIHYDROPTERIDINE PYROPHOSPHOKINASE"/>
    <property type="match status" value="1"/>
</dbReference>
<keyword evidence="7" id="KW-0067">ATP-binding</keyword>
<dbReference type="Pfam" id="PF01288">
    <property type="entry name" value="HPPK"/>
    <property type="match status" value="1"/>
</dbReference>
<keyword evidence="6" id="KW-0418">Kinase</keyword>
<evidence type="ECO:0000313" key="10">
    <source>
        <dbReference type="EMBL" id="QSQ08838.1"/>
    </source>
</evidence>
<dbReference type="InterPro" id="IPR000550">
    <property type="entry name" value="Hppk"/>
</dbReference>
<protein>
    <recommendedName>
        <fullName evidence="3">2-amino-4-hydroxy-6-hydroxymethyldihydropteridine diphosphokinase</fullName>
        <ecNumber evidence="3">2.7.6.3</ecNumber>
    </recommendedName>
</protein>
<dbReference type="EMBL" id="CP059066">
    <property type="protein sequence ID" value="QSQ08838.1"/>
    <property type="molecule type" value="Genomic_DNA"/>
</dbReference>
<dbReference type="GO" id="GO:0016301">
    <property type="term" value="F:kinase activity"/>
    <property type="evidence" value="ECO:0007669"/>
    <property type="project" value="UniProtKB-KW"/>
</dbReference>
<reference evidence="10" key="1">
    <citation type="submission" date="2020-07" db="EMBL/GenBank/DDBJ databases">
        <title>Koleobacter methoxysyntrophicus gen. nov., sp. nov., a novel anaerobic bacterium isolated from deep subsurface oil field and proposal of Koleobacterales ord. nov. in the phylum Firmicutes.</title>
        <authorList>
            <person name="Sakamoto S."/>
            <person name="Tamaki H."/>
        </authorList>
    </citation>
    <scope>NUCLEOTIDE SEQUENCE</scope>
    <source>
        <strain evidence="10">NRmbB1</strain>
    </source>
</reference>